<organism evidence="2 3">
    <name type="scientific">Actinoplanes xinjiangensis</name>
    <dbReference type="NCBI Taxonomy" id="512350"/>
    <lineage>
        <taxon>Bacteria</taxon>
        <taxon>Bacillati</taxon>
        <taxon>Actinomycetota</taxon>
        <taxon>Actinomycetes</taxon>
        <taxon>Micromonosporales</taxon>
        <taxon>Micromonosporaceae</taxon>
        <taxon>Actinoplanes</taxon>
    </lineage>
</organism>
<dbReference type="GO" id="GO:0005737">
    <property type="term" value="C:cytoplasm"/>
    <property type="evidence" value="ECO:0007669"/>
    <property type="project" value="TreeGrafter"/>
</dbReference>
<evidence type="ECO:0000313" key="2">
    <source>
        <dbReference type="EMBL" id="PWK48965.1"/>
    </source>
</evidence>
<dbReference type="Pfam" id="PF01370">
    <property type="entry name" value="Epimerase"/>
    <property type="match status" value="1"/>
</dbReference>
<reference evidence="2 3" key="1">
    <citation type="submission" date="2018-05" db="EMBL/GenBank/DDBJ databases">
        <title>Genomic Encyclopedia of Archaeal and Bacterial Type Strains, Phase II (KMG-II): from individual species to whole genera.</title>
        <authorList>
            <person name="Goeker M."/>
        </authorList>
    </citation>
    <scope>NUCLEOTIDE SEQUENCE [LARGE SCALE GENOMIC DNA]</scope>
    <source>
        <strain evidence="2 3">DSM 45184</strain>
    </source>
</reference>
<evidence type="ECO:0000313" key="3">
    <source>
        <dbReference type="Proteomes" id="UP000245697"/>
    </source>
</evidence>
<dbReference type="InterPro" id="IPR051783">
    <property type="entry name" value="NAD(P)-dependent_oxidoreduct"/>
</dbReference>
<evidence type="ECO:0000259" key="1">
    <source>
        <dbReference type="Pfam" id="PF01370"/>
    </source>
</evidence>
<dbReference type="OrthoDB" id="9801785at2"/>
<dbReference type="PANTHER" id="PTHR48079:SF6">
    <property type="entry name" value="NAD(P)-BINDING DOMAIN-CONTAINING PROTEIN-RELATED"/>
    <property type="match status" value="1"/>
</dbReference>
<gene>
    <name evidence="2" type="ORF">BC793_105316</name>
</gene>
<accession>A0A316FLD3</accession>
<dbReference type="AlphaFoldDB" id="A0A316FLD3"/>
<dbReference type="SUPFAM" id="SSF51735">
    <property type="entry name" value="NAD(P)-binding Rossmann-fold domains"/>
    <property type="match status" value="1"/>
</dbReference>
<dbReference type="InterPro" id="IPR001509">
    <property type="entry name" value="Epimerase_deHydtase"/>
</dbReference>
<dbReference type="Gene3D" id="3.40.50.720">
    <property type="entry name" value="NAD(P)-binding Rossmann-like Domain"/>
    <property type="match status" value="1"/>
</dbReference>
<protein>
    <submittedName>
        <fullName evidence="2">Nucleoside-diphosphate-sugar epimerase</fullName>
    </submittedName>
</protein>
<keyword evidence="3" id="KW-1185">Reference proteome</keyword>
<dbReference type="EMBL" id="QGGR01000005">
    <property type="protein sequence ID" value="PWK48965.1"/>
    <property type="molecule type" value="Genomic_DNA"/>
</dbReference>
<dbReference type="GO" id="GO:0004029">
    <property type="term" value="F:aldehyde dehydrogenase (NAD+) activity"/>
    <property type="evidence" value="ECO:0007669"/>
    <property type="project" value="TreeGrafter"/>
</dbReference>
<dbReference type="PANTHER" id="PTHR48079">
    <property type="entry name" value="PROTEIN YEEZ"/>
    <property type="match status" value="1"/>
</dbReference>
<sequence length="321" mass="33889">MRVFLTGANGFIARATAARLREQGHQVYGVDLHADPPAGVVAGDITVDGPWRDAVTGADVVIHTAAVVSNAVGLDGQWRVNVAGTRRALDAAVHAGAGRFVQLSSIRAFSDLGFPDGVTEDHPVRPDGNPYVDTKIAGEQVALQAHAEGRIAVTVVRPGDVYGPGSRPWTLLPLQLIRRYQFLLPAMGAGIFSPVYVDDLVDGLLRAASSPAGAGQVFTLTGGVGVPCREFFGHYYRMLGRRGPVVAPTAVAVGVARAAGRLIRLTGAETEVNAVSMRYFTRTGTYSIAKARRLLGYQPAVDLAEGMARTGAWLRAEGLVP</sequence>
<feature type="domain" description="NAD-dependent epimerase/dehydratase" evidence="1">
    <location>
        <begin position="3"/>
        <end position="213"/>
    </location>
</feature>
<dbReference type="InterPro" id="IPR036291">
    <property type="entry name" value="NAD(P)-bd_dom_sf"/>
</dbReference>
<comment type="caution">
    <text evidence="2">The sequence shown here is derived from an EMBL/GenBank/DDBJ whole genome shotgun (WGS) entry which is preliminary data.</text>
</comment>
<dbReference type="Proteomes" id="UP000245697">
    <property type="component" value="Unassembled WGS sequence"/>
</dbReference>
<proteinExistence type="predicted"/>
<dbReference type="RefSeq" id="WP_109592911.1">
    <property type="nucleotide sequence ID" value="NZ_BONA01000036.1"/>
</dbReference>
<name>A0A316FLD3_9ACTN</name>